<sequence length="81" mass="9292">MGVLKSPRQKVRIEDVPVDYRDYIFDSEFETDSENGDVAPADAQAIRDVIAQDEKRRKKSRHMRVLRRFQRAGGKIGNDGS</sequence>
<organism evidence="1 2">
    <name type="scientific">Panagrolaimus superbus</name>
    <dbReference type="NCBI Taxonomy" id="310955"/>
    <lineage>
        <taxon>Eukaryota</taxon>
        <taxon>Metazoa</taxon>
        <taxon>Ecdysozoa</taxon>
        <taxon>Nematoda</taxon>
        <taxon>Chromadorea</taxon>
        <taxon>Rhabditida</taxon>
        <taxon>Tylenchina</taxon>
        <taxon>Panagrolaimomorpha</taxon>
        <taxon>Panagrolaimoidea</taxon>
        <taxon>Panagrolaimidae</taxon>
        <taxon>Panagrolaimus</taxon>
    </lineage>
</organism>
<keyword evidence="1" id="KW-1185">Reference proteome</keyword>
<dbReference type="WBParaSite" id="PSU_v2.g1732.t1">
    <property type="protein sequence ID" value="PSU_v2.g1732.t1"/>
    <property type="gene ID" value="PSU_v2.g1732"/>
</dbReference>
<dbReference type="Proteomes" id="UP000887577">
    <property type="component" value="Unplaced"/>
</dbReference>
<evidence type="ECO:0000313" key="1">
    <source>
        <dbReference type="Proteomes" id="UP000887577"/>
    </source>
</evidence>
<evidence type="ECO:0000313" key="2">
    <source>
        <dbReference type="WBParaSite" id="PSU_v2.g1732.t1"/>
    </source>
</evidence>
<proteinExistence type="predicted"/>
<accession>A0A914YEZ1</accession>
<dbReference type="AlphaFoldDB" id="A0A914YEZ1"/>
<name>A0A914YEZ1_9BILA</name>
<reference evidence="2" key="1">
    <citation type="submission" date="2022-11" db="UniProtKB">
        <authorList>
            <consortium name="WormBaseParasite"/>
        </authorList>
    </citation>
    <scope>IDENTIFICATION</scope>
</reference>
<protein>
    <submittedName>
        <fullName evidence="2">Uncharacterized protein</fullName>
    </submittedName>
</protein>